<evidence type="ECO:0000256" key="3">
    <source>
        <dbReference type="PIRSR" id="PIRSR000137-2"/>
    </source>
</evidence>
<dbReference type="OrthoDB" id="269227at2759"/>
<dbReference type="Pfam" id="PF00732">
    <property type="entry name" value="GMC_oxred_N"/>
    <property type="match status" value="1"/>
</dbReference>
<organism evidence="8 9">
    <name type="scientific">Ceutorhynchus assimilis</name>
    <name type="common">cabbage seed weevil</name>
    <dbReference type="NCBI Taxonomy" id="467358"/>
    <lineage>
        <taxon>Eukaryota</taxon>
        <taxon>Metazoa</taxon>
        <taxon>Ecdysozoa</taxon>
        <taxon>Arthropoda</taxon>
        <taxon>Hexapoda</taxon>
        <taxon>Insecta</taxon>
        <taxon>Pterygota</taxon>
        <taxon>Neoptera</taxon>
        <taxon>Endopterygota</taxon>
        <taxon>Coleoptera</taxon>
        <taxon>Polyphaga</taxon>
        <taxon>Cucujiformia</taxon>
        <taxon>Curculionidae</taxon>
        <taxon>Ceutorhynchinae</taxon>
        <taxon>Ceutorhynchus</taxon>
    </lineage>
</organism>
<reference evidence="8" key="1">
    <citation type="submission" date="2022-01" db="EMBL/GenBank/DDBJ databases">
        <authorList>
            <person name="King R."/>
        </authorList>
    </citation>
    <scope>NUCLEOTIDE SEQUENCE</scope>
</reference>
<evidence type="ECO:0000256" key="1">
    <source>
        <dbReference type="ARBA" id="ARBA00010790"/>
    </source>
</evidence>
<dbReference type="InterPro" id="IPR000172">
    <property type="entry name" value="GMC_OxRdtase_N"/>
</dbReference>
<dbReference type="InterPro" id="IPR007867">
    <property type="entry name" value="GMC_OxRtase_C"/>
</dbReference>
<dbReference type="PROSITE" id="PS00624">
    <property type="entry name" value="GMC_OXRED_2"/>
    <property type="match status" value="1"/>
</dbReference>
<dbReference type="Proteomes" id="UP001152799">
    <property type="component" value="Chromosome 12"/>
</dbReference>
<feature type="binding site" evidence="3">
    <location>
        <position position="287"/>
    </location>
    <ligand>
        <name>FAD</name>
        <dbReference type="ChEBI" id="CHEBI:57692"/>
    </ligand>
</feature>
<dbReference type="SUPFAM" id="SSF54373">
    <property type="entry name" value="FAD-linked reductases, C-terminal domain"/>
    <property type="match status" value="1"/>
</dbReference>
<comment type="cofactor">
    <cofactor evidence="3">
        <name>FAD</name>
        <dbReference type="ChEBI" id="CHEBI:57692"/>
    </cofactor>
</comment>
<evidence type="ECO:0000256" key="5">
    <source>
        <dbReference type="SAM" id="SignalP"/>
    </source>
</evidence>
<evidence type="ECO:0000256" key="4">
    <source>
        <dbReference type="RuleBase" id="RU003968"/>
    </source>
</evidence>
<protein>
    <recommendedName>
        <fullName evidence="6 7">Glucose-methanol-choline oxidoreductase N-terminal domain-containing protein</fullName>
    </recommendedName>
</protein>
<dbReference type="PIRSF" id="PIRSF000137">
    <property type="entry name" value="Alcohol_oxidase"/>
    <property type="match status" value="1"/>
</dbReference>
<evidence type="ECO:0000259" key="6">
    <source>
        <dbReference type="PROSITE" id="PS00623"/>
    </source>
</evidence>
<dbReference type="GO" id="GO:0016614">
    <property type="term" value="F:oxidoreductase activity, acting on CH-OH group of donors"/>
    <property type="evidence" value="ECO:0007669"/>
    <property type="project" value="InterPro"/>
</dbReference>
<comment type="similarity">
    <text evidence="1 4">Belongs to the GMC oxidoreductase family.</text>
</comment>
<feature type="domain" description="Glucose-methanol-choline oxidoreductase N-terminal" evidence="7">
    <location>
        <begin position="322"/>
        <end position="336"/>
    </location>
</feature>
<dbReference type="Gene3D" id="3.50.50.60">
    <property type="entry name" value="FAD/NAD(P)-binding domain"/>
    <property type="match status" value="1"/>
</dbReference>
<evidence type="ECO:0000256" key="2">
    <source>
        <dbReference type="PIRSR" id="PIRSR000137-1"/>
    </source>
</evidence>
<dbReference type="EMBL" id="OU892288">
    <property type="protein sequence ID" value="CAH1124387.1"/>
    <property type="molecule type" value="Genomic_DNA"/>
</dbReference>
<gene>
    <name evidence="8" type="ORF">CEUTPL_LOCUS3336</name>
</gene>
<evidence type="ECO:0000313" key="8">
    <source>
        <dbReference type="EMBL" id="CAH1124387.1"/>
    </source>
</evidence>
<keyword evidence="9" id="KW-1185">Reference proteome</keyword>
<feature type="signal peptide" evidence="5">
    <location>
        <begin position="1"/>
        <end position="23"/>
    </location>
</feature>
<accession>A0A9P0DHN5</accession>
<dbReference type="Gene3D" id="3.30.560.10">
    <property type="entry name" value="Glucose Oxidase, domain 3"/>
    <property type="match status" value="1"/>
</dbReference>
<keyword evidence="3 4" id="KW-0274">FAD</keyword>
<dbReference type="PANTHER" id="PTHR11552">
    <property type="entry name" value="GLUCOSE-METHANOL-CHOLINE GMC OXIDOREDUCTASE"/>
    <property type="match status" value="1"/>
</dbReference>
<dbReference type="AlphaFoldDB" id="A0A9P0DHN5"/>
<evidence type="ECO:0000259" key="7">
    <source>
        <dbReference type="PROSITE" id="PS00624"/>
    </source>
</evidence>
<feature type="active site" description="Proton donor" evidence="2">
    <location>
        <position position="555"/>
    </location>
</feature>
<dbReference type="PROSITE" id="PS00623">
    <property type="entry name" value="GMC_OXRED_1"/>
    <property type="match status" value="1"/>
</dbReference>
<dbReference type="SUPFAM" id="SSF51905">
    <property type="entry name" value="FAD/NAD(P)-binding domain"/>
    <property type="match status" value="1"/>
</dbReference>
<proteinExistence type="inferred from homology"/>
<dbReference type="InterPro" id="IPR036188">
    <property type="entry name" value="FAD/NAD-bd_sf"/>
</dbReference>
<keyword evidence="5" id="KW-0732">Signal</keyword>
<name>A0A9P0DHN5_9CUCU</name>
<dbReference type="GO" id="GO:0050660">
    <property type="term" value="F:flavin adenine dinucleotide binding"/>
    <property type="evidence" value="ECO:0007669"/>
    <property type="project" value="InterPro"/>
</dbReference>
<feature type="domain" description="Glucose-methanol-choline oxidoreductase N-terminal" evidence="6">
    <location>
        <begin position="149"/>
        <end position="172"/>
    </location>
</feature>
<evidence type="ECO:0000313" key="9">
    <source>
        <dbReference type="Proteomes" id="UP001152799"/>
    </source>
</evidence>
<feature type="active site" description="Proton acceptor" evidence="2">
    <location>
        <position position="598"/>
    </location>
</feature>
<dbReference type="InterPro" id="IPR012132">
    <property type="entry name" value="GMC_OxRdtase"/>
</dbReference>
<feature type="chain" id="PRO_5040187566" description="Glucose-methanol-choline oxidoreductase N-terminal domain-containing protein" evidence="5">
    <location>
        <begin position="24"/>
        <end position="625"/>
    </location>
</feature>
<dbReference type="PANTHER" id="PTHR11552:SF158">
    <property type="entry name" value="GH23626P-RELATED"/>
    <property type="match status" value="1"/>
</dbReference>
<keyword evidence="4" id="KW-0285">Flavoprotein</keyword>
<sequence length="625" mass="70244">MMRLENLLSCTLIVNSIFTGICGYDDYNIIAENVEKLLDNFESYTYPTNNEFFFESNEKTADSTCEEKEYDFIIVGTGTAGGVLVNRLTEEEDFTVLALEAGDEPPQLSDMLAVSIYLHRTPYNWGYNTTAQKNMCLGSRDNKCAYPRGKMLGGSSSINFGMYVRGHRQNFDHWASLGNPGWSYADVLPYFKKAEHATFDNADRDYHGFDGPQKISVPEDTPLLTEALMKAHIELGKNETDYNGKEQDGVARLQFFLDKNIRASSNHAFIKPVKNRRNLEISVNSYVTKILINGNTAFGVQYLKNGKECTAKASKEVILSAGAINSPQLLMLSGIGPKEELAKHGIELIADLPVGKYLQDHQFFPGIFYRPKREFYHNSILENVKLWTENKRPLTPSMGQQIVSFWNFLGLEGTVPEIELFFFGPPLISYHLAAILGYTDEYIESFKTLNPYSDINVNIELLHPLSEGSVTLNSKDPRDFPLIDPNYFSDPKGVDLELMYEGVKVALKLNETEAFKSLGLELISIPYPTCDSKFEKMSKPWWFCALKTLSSTLFHPISTTRMGPNPETSVVNSKLKVHGIQNLRVVDAGVMPDHISGHPNAVTVMIAEKISDEIKVDHLGPPKRK</sequence>
<dbReference type="Pfam" id="PF05199">
    <property type="entry name" value="GMC_oxred_C"/>
    <property type="match status" value="1"/>
</dbReference>